<accession>A0ABQ9NL10</accession>
<protein>
    <recommendedName>
        <fullName evidence="3">EthD domain-containing protein</fullName>
    </recommendedName>
</protein>
<evidence type="ECO:0000313" key="2">
    <source>
        <dbReference type="Proteomes" id="UP001172684"/>
    </source>
</evidence>
<keyword evidence="2" id="KW-1185">Reference proteome</keyword>
<proteinExistence type="predicted"/>
<comment type="caution">
    <text evidence="1">The sequence shown here is derived from an EMBL/GenBank/DDBJ whole genome shotgun (WGS) entry which is preliminary data.</text>
</comment>
<name>A0ABQ9NL10_9PEZI</name>
<evidence type="ECO:0000313" key="1">
    <source>
        <dbReference type="EMBL" id="KAJ9660888.1"/>
    </source>
</evidence>
<gene>
    <name evidence="1" type="ORF">H2201_006780</name>
</gene>
<dbReference type="Proteomes" id="UP001172684">
    <property type="component" value="Unassembled WGS sequence"/>
</dbReference>
<dbReference type="EMBL" id="JAPDRL010000062">
    <property type="protein sequence ID" value="KAJ9660888.1"/>
    <property type="molecule type" value="Genomic_DNA"/>
</dbReference>
<sequence>MRPAGLLYIASRIKHPDPPEDTYNHWYNTKLIPSMLAAAKNSGGPALVLRYKNNDVSPDKFPDLALLPLDDLAALDSDAWTSLRLRPADESVECDVRQYELMQRFEGQAAKPGRGTCIVAAANTPGVSDAEFDEWYRKQHLDMLSMVRGYRRSTRYKLVPTANERITPGGEDIPRYLALHEFDNADFDMEQLRMCARTEWSKRVVGTYRQMWRDNWGLVHEAGDTSRRL</sequence>
<dbReference type="InterPro" id="IPR011008">
    <property type="entry name" value="Dimeric_a/b-barrel"/>
</dbReference>
<reference evidence="1" key="1">
    <citation type="submission" date="2022-10" db="EMBL/GenBank/DDBJ databases">
        <title>Culturing micro-colonial fungi from biological soil crusts in the Mojave desert and describing Neophaeococcomyces mojavensis, and introducing the new genera and species Taxawa tesnikishii.</title>
        <authorList>
            <person name="Kurbessoian T."/>
            <person name="Stajich J.E."/>
        </authorList>
    </citation>
    <scope>NUCLEOTIDE SEQUENCE</scope>
    <source>
        <strain evidence="1">TK_1</strain>
    </source>
</reference>
<organism evidence="1 2">
    <name type="scientific">Coniosporium apollinis</name>
    <dbReference type="NCBI Taxonomy" id="61459"/>
    <lineage>
        <taxon>Eukaryota</taxon>
        <taxon>Fungi</taxon>
        <taxon>Dikarya</taxon>
        <taxon>Ascomycota</taxon>
        <taxon>Pezizomycotina</taxon>
        <taxon>Dothideomycetes</taxon>
        <taxon>Dothideomycetes incertae sedis</taxon>
        <taxon>Coniosporium</taxon>
    </lineage>
</organism>
<dbReference type="SUPFAM" id="SSF54909">
    <property type="entry name" value="Dimeric alpha+beta barrel"/>
    <property type="match status" value="1"/>
</dbReference>
<evidence type="ECO:0008006" key="3">
    <source>
        <dbReference type="Google" id="ProtNLM"/>
    </source>
</evidence>